<proteinExistence type="inferred from homology"/>
<dbReference type="GO" id="GO:0000976">
    <property type="term" value="F:transcription cis-regulatory region binding"/>
    <property type="evidence" value="ECO:0007669"/>
    <property type="project" value="TreeGrafter"/>
</dbReference>
<organism evidence="6 7">
    <name type="scientific">Shewanella algicola</name>
    <dbReference type="NCBI Taxonomy" id="640633"/>
    <lineage>
        <taxon>Bacteria</taxon>
        <taxon>Pseudomonadati</taxon>
        <taxon>Pseudomonadota</taxon>
        <taxon>Gammaproteobacteria</taxon>
        <taxon>Alteromonadales</taxon>
        <taxon>Shewanellaceae</taxon>
        <taxon>Shewanella</taxon>
    </lineage>
</organism>
<dbReference type="SUPFAM" id="SSF53850">
    <property type="entry name" value="Periplasmic binding protein-like II"/>
    <property type="match status" value="1"/>
</dbReference>
<dbReference type="Gene3D" id="1.10.10.10">
    <property type="entry name" value="Winged helix-like DNA-binding domain superfamily/Winged helix DNA-binding domain"/>
    <property type="match status" value="1"/>
</dbReference>
<keyword evidence="2" id="KW-0805">Transcription regulation</keyword>
<dbReference type="CDD" id="cd08420">
    <property type="entry name" value="PBP2_CysL_like"/>
    <property type="match status" value="1"/>
</dbReference>
<dbReference type="EMBL" id="JAKILJ010000010">
    <property type="protein sequence ID" value="MCL1104828.1"/>
    <property type="molecule type" value="Genomic_DNA"/>
</dbReference>
<dbReference type="PROSITE" id="PS50931">
    <property type="entry name" value="HTH_LYSR"/>
    <property type="match status" value="1"/>
</dbReference>
<protein>
    <submittedName>
        <fullName evidence="6">LysR substrate-binding domain-containing protein</fullName>
    </submittedName>
</protein>
<dbReference type="InterPro" id="IPR036390">
    <property type="entry name" value="WH_DNA-bd_sf"/>
</dbReference>
<evidence type="ECO:0000256" key="1">
    <source>
        <dbReference type="ARBA" id="ARBA00009437"/>
    </source>
</evidence>
<keyword evidence="3" id="KW-0238">DNA-binding</keyword>
<evidence type="ECO:0000256" key="2">
    <source>
        <dbReference type="ARBA" id="ARBA00023015"/>
    </source>
</evidence>
<comment type="caution">
    <text evidence="6">The sequence shown here is derived from an EMBL/GenBank/DDBJ whole genome shotgun (WGS) entry which is preliminary data.</text>
</comment>
<evidence type="ECO:0000256" key="4">
    <source>
        <dbReference type="ARBA" id="ARBA00023163"/>
    </source>
</evidence>
<sequence length="300" mass="33484">MNISLKQLNVFSSITQHNTLTAAAEALYLSKAAVSMALAELEKQLGHPLFDRVNNRLILNQEGHKLLPLADELLSRANNISQLFDADHAFSGQLKIGASDTVGNHVVPGLLSQFRQQSQHYSQSVVISNSRLICQKLLDYELDIGLIEGKSHHPELVAHQFSHDQMCIIAAPHIAISQQTPCTFTNLEHTEWVLREAGSGSREFFLRTIAPQIKAWHEVFELNTTEALINSVAAGLGLGCLSTLAAQYAINDGRVTQLQLPHNNNTLNMQRPFWLVVHKDKYHSPLLKSFIAFCHQWDNT</sequence>
<evidence type="ECO:0000259" key="5">
    <source>
        <dbReference type="PROSITE" id="PS50931"/>
    </source>
</evidence>
<dbReference type="RefSeq" id="WP_188925588.1">
    <property type="nucleotide sequence ID" value="NZ_BMQI01000027.1"/>
</dbReference>
<dbReference type="InterPro" id="IPR036388">
    <property type="entry name" value="WH-like_DNA-bd_sf"/>
</dbReference>
<comment type="similarity">
    <text evidence="1">Belongs to the LysR transcriptional regulatory family.</text>
</comment>
<evidence type="ECO:0000313" key="7">
    <source>
        <dbReference type="Proteomes" id="UP001139408"/>
    </source>
</evidence>
<dbReference type="Gene3D" id="3.40.190.290">
    <property type="match status" value="1"/>
</dbReference>
<feature type="domain" description="HTH lysR-type" evidence="5">
    <location>
        <begin position="3"/>
        <end position="60"/>
    </location>
</feature>
<dbReference type="GO" id="GO:0003700">
    <property type="term" value="F:DNA-binding transcription factor activity"/>
    <property type="evidence" value="ECO:0007669"/>
    <property type="project" value="InterPro"/>
</dbReference>
<dbReference type="PANTHER" id="PTHR30126">
    <property type="entry name" value="HTH-TYPE TRANSCRIPTIONAL REGULATOR"/>
    <property type="match status" value="1"/>
</dbReference>
<evidence type="ECO:0000256" key="3">
    <source>
        <dbReference type="ARBA" id="ARBA00023125"/>
    </source>
</evidence>
<accession>A0A9X2CBJ9</accession>
<dbReference type="AlphaFoldDB" id="A0A9X2CBJ9"/>
<name>A0A9X2CBJ9_9GAMM</name>
<dbReference type="Proteomes" id="UP001139408">
    <property type="component" value="Unassembled WGS sequence"/>
</dbReference>
<evidence type="ECO:0000313" key="6">
    <source>
        <dbReference type="EMBL" id="MCL1104828.1"/>
    </source>
</evidence>
<keyword evidence="7" id="KW-1185">Reference proteome</keyword>
<dbReference type="InterPro" id="IPR005119">
    <property type="entry name" value="LysR_subst-bd"/>
</dbReference>
<reference evidence="6" key="1">
    <citation type="submission" date="2022-01" db="EMBL/GenBank/DDBJ databases">
        <title>Whole genome-based taxonomy of the Shewanellaceae.</title>
        <authorList>
            <person name="Martin-Rodriguez A.J."/>
        </authorList>
    </citation>
    <scope>NUCLEOTIDE SEQUENCE</scope>
    <source>
        <strain evidence="6">DSM 23803</strain>
    </source>
</reference>
<dbReference type="Pfam" id="PF00126">
    <property type="entry name" value="HTH_1"/>
    <property type="match status" value="1"/>
</dbReference>
<keyword evidence="4" id="KW-0804">Transcription</keyword>
<gene>
    <name evidence="6" type="ORF">L2749_06085</name>
</gene>
<dbReference type="PANTHER" id="PTHR30126:SF94">
    <property type="entry name" value="LYSR FAMILY TRANSCRIPTIONAL REGULATOR"/>
    <property type="match status" value="1"/>
</dbReference>
<dbReference type="SUPFAM" id="SSF46785">
    <property type="entry name" value="Winged helix' DNA-binding domain"/>
    <property type="match status" value="1"/>
</dbReference>
<dbReference type="Pfam" id="PF03466">
    <property type="entry name" value="LysR_substrate"/>
    <property type="match status" value="1"/>
</dbReference>
<dbReference type="PRINTS" id="PR00039">
    <property type="entry name" value="HTHLYSR"/>
</dbReference>
<dbReference type="InterPro" id="IPR000847">
    <property type="entry name" value="LysR_HTH_N"/>
</dbReference>